<name>A0AAF0TMZ0_SOLVR</name>
<evidence type="ECO:0000313" key="1">
    <source>
        <dbReference type="EMBL" id="WMV25701.1"/>
    </source>
</evidence>
<dbReference type="EMBL" id="CP133615">
    <property type="protein sequence ID" value="WMV25701.1"/>
    <property type="molecule type" value="Genomic_DNA"/>
</dbReference>
<dbReference type="PANTHER" id="PTHR47723">
    <property type="entry name" value="OS05G0353850 PROTEIN"/>
    <property type="match status" value="1"/>
</dbReference>
<organism evidence="1 2">
    <name type="scientific">Solanum verrucosum</name>
    <dbReference type="NCBI Taxonomy" id="315347"/>
    <lineage>
        <taxon>Eukaryota</taxon>
        <taxon>Viridiplantae</taxon>
        <taxon>Streptophyta</taxon>
        <taxon>Embryophyta</taxon>
        <taxon>Tracheophyta</taxon>
        <taxon>Spermatophyta</taxon>
        <taxon>Magnoliopsida</taxon>
        <taxon>eudicotyledons</taxon>
        <taxon>Gunneridae</taxon>
        <taxon>Pentapetalae</taxon>
        <taxon>asterids</taxon>
        <taxon>lamiids</taxon>
        <taxon>Solanales</taxon>
        <taxon>Solanaceae</taxon>
        <taxon>Solanoideae</taxon>
        <taxon>Solaneae</taxon>
        <taxon>Solanum</taxon>
    </lineage>
</organism>
<accession>A0AAF0TMZ0</accession>
<protein>
    <recommendedName>
        <fullName evidence="3">RNase H type-1 domain-containing protein</fullName>
    </recommendedName>
</protein>
<keyword evidence="2" id="KW-1185">Reference proteome</keyword>
<feature type="non-terminal residue" evidence="1">
    <location>
        <position position="1"/>
    </location>
</feature>
<dbReference type="Proteomes" id="UP001234989">
    <property type="component" value="Chromosome 4"/>
</dbReference>
<evidence type="ECO:0008006" key="3">
    <source>
        <dbReference type="Google" id="ProtNLM"/>
    </source>
</evidence>
<dbReference type="InterPro" id="IPR053151">
    <property type="entry name" value="RNase_H-like"/>
</dbReference>
<proteinExistence type="predicted"/>
<dbReference type="PANTHER" id="PTHR47723:SF14">
    <property type="entry name" value="RNASE H TYPE-1 DOMAIN-CONTAINING PROTEIN"/>
    <property type="match status" value="1"/>
</dbReference>
<sequence>TITYVVWIKPHGFKVKLNSDGSCLNKDCGGGGIIRDHKGNFIFAYSISLRDGTRNTAKVQAMCFWTQIVYWKWF</sequence>
<evidence type="ECO:0000313" key="2">
    <source>
        <dbReference type="Proteomes" id="UP001234989"/>
    </source>
</evidence>
<reference evidence="1" key="1">
    <citation type="submission" date="2023-08" db="EMBL/GenBank/DDBJ databases">
        <title>A de novo genome assembly of Solanum verrucosum Schlechtendal, a Mexican diploid species geographically isolated from the other diploid A-genome species in potato relatives.</title>
        <authorList>
            <person name="Hosaka K."/>
        </authorList>
    </citation>
    <scope>NUCLEOTIDE SEQUENCE</scope>
    <source>
        <tissue evidence="1">Young leaves</tissue>
    </source>
</reference>
<dbReference type="AlphaFoldDB" id="A0AAF0TMZ0"/>
<gene>
    <name evidence="1" type="ORF">MTR67_019086</name>
</gene>